<evidence type="ECO:0000313" key="3">
    <source>
        <dbReference type="Proteomes" id="UP000192095"/>
    </source>
</evidence>
<dbReference type="AlphaFoldDB" id="A0A1V0NYM8"/>
<keyword evidence="1" id="KW-0472">Membrane</keyword>
<proteinExistence type="predicted"/>
<dbReference type="RefSeq" id="WP_081213281.1">
    <property type="nucleotide sequence ID" value="NZ_CP015902.2"/>
</dbReference>
<accession>A0A1V0NYM8</accession>
<feature type="transmembrane region" description="Helical" evidence="1">
    <location>
        <begin position="49"/>
        <end position="69"/>
    </location>
</feature>
<dbReference type="EMBL" id="CP015902">
    <property type="protein sequence ID" value="ARE19636.1"/>
    <property type="molecule type" value="Genomic_DNA"/>
</dbReference>
<sequence length="105" mass="12221">MERNDKTKFFDYWLVGEEGYSFILILILPSQININFWLVLTSKQTSGSVFNIIALPILMALPNLIQRVMTSNSIYWTKQKYIILILNCILLSVTTFWLLTLPFGQ</sequence>
<keyword evidence="1" id="KW-1133">Transmembrane helix</keyword>
<name>A0A1V0NYM8_LACLL</name>
<feature type="transmembrane region" description="Helical" evidence="1">
    <location>
        <begin position="81"/>
        <end position="101"/>
    </location>
</feature>
<evidence type="ECO:0000256" key="1">
    <source>
        <dbReference type="SAM" id="Phobius"/>
    </source>
</evidence>
<gene>
    <name evidence="2" type="ORF">LLUC06_0087</name>
</gene>
<protein>
    <submittedName>
        <fullName evidence="2">Uncharacterized protein</fullName>
    </submittedName>
</protein>
<organism evidence="2 3">
    <name type="scientific">Lactococcus lactis subsp. lactis</name>
    <name type="common">Streptococcus lactis</name>
    <dbReference type="NCBI Taxonomy" id="1360"/>
    <lineage>
        <taxon>Bacteria</taxon>
        <taxon>Bacillati</taxon>
        <taxon>Bacillota</taxon>
        <taxon>Bacilli</taxon>
        <taxon>Lactobacillales</taxon>
        <taxon>Streptococcaceae</taxon>
        <taxon>Lactococcus</taxon>
    </lineage>
</organism>
<evidence type="ECO:0000313" key="2">
    <source>
        <dbReference type="EMBL" id="ARE19636.1"/>
    </source>
</evidence>
<dbReference type="Proteomes" id="UP000192095">
    <property type="component" value="Chromosome"/>
</dbReference>
<feature type="transmembrane region" description="Helical" evidence="1">
    <location>
        <begin position="20"/>
        <end position="40"/>
    </location>
</feature>
<keyword evidence="1" id="KW-0812">Transmembrane</keyword>
<reference evidence="2 3" key="1">
    <citation type="journal article" date="2017" name="BMC Genomics">
        <title>Comparative and functional genomics of the Lactococcus lactis taxon; insights into evolution and niche adaptation.</title>
        <authorList>
            <person name="Kelleher P."/>
            <person name="Bottacini F."/>
            <person name="Mahony J."/>
            <person name="Kilcawley K.N."/>
            <person name="van Sinderen D."/>
        </authorList>
    </citation>
    <scope>NUCLEOTIDE SEQUENCE [LARGE SCALE GENOMIC DNA]</scope>
    <source>
        <strain evidence="2 3">UC06</strain>
    </source>
</reference>